<evidence type="ECO:0000313" key="4">
    <source>
        <dbReference type="Proteomes" id="UP000215914"/>
    </source>
</evidence>
<accession>A0A251RYS1</accession>
<dbReference type="Gramene" id="mRNA:HanXRQr2_Chr17g0828511">
    <property type="protein sequence ID" value="mRNA:HanXRQr2_Chr17g0828511"/>
    <property type="gene ID" value="HanXRQr2_Chr17g0828511"/>
</dbReference>
<proteinExistence type="predicted"/>
<protein>
    <submittedName>
        <fullName evidence="3">Uncharacterized protein</fullName>
    </submittedName>
</protein>
<name>A0A251RYS1_HELAN</name>
<keyword evidence="4" id="KW-1185">Reference proteome</keyword>
<keyword evidence="1" id="KW-1133">Transmembrane helix</keyword>
<dbReference type="InParanoid" id="A0A251RYS1"/>
<dbReference type="AlphaFoldDB" id="A0A251RYS1"/>
<dbReference type="Proteomes" id="UP000215914">
    <property type="component" value="Chromosome 17"/>
</dbReference>
<evidence type="ECO:0000256" key="1">
    <source>
        <dbReference type="SAM" id="Phobius"/>
    </source>
</evidence>
<evidence type="ECO:0000313" key="3">
    <source>
        <dbReference type="EMBL" id="OTF88039.1"/>
    </source>
</evidence>
<sequence length="53" mass="6146">MEFATSRKTLLVSSHILLHLILFLKSHLPLCIVITGINRHAYTQVRAHRKIRV</sequence>
<dbReference type="EMBL" id="MNCJ02000332">
    <property type="protein sequence ID" value="KAF5757589.1"/>
    <property type="molecule type" value="Genomic_DNA"/>
</dbReference>
<reference evidence="2" key="3">
    <citation type="submission" date="2020-06" db="EMBL/GenBank/DDBJ databases">
        <title>Helianthus annuus Genome sequencing and assembly Release 2.</title>
        <authorList>
            <person name="Gouzy J."/>
            <person name="Langlade N."/>
            <person name="Munos S."/>
        </authorList>
    </citation>
    <scope>NUCLEOTIDE SEQUENCE</scope>
    <source>
        <tissue evidence="2">Leaves</tissue>
    </source>
</reference>
<evidence type="ECO:0000313" key="2">
    <source>
        <dbReference type="EMBL" id="KAF5757589.1"/>
    </source>
</evidence>
<keyword evidence="1" id="KW-0812">Transmembrane</keyword>
<reference evidence="3" key="2">
    <citation type="submission" date="2017-02" db="EMBL/GenBank/DDBJ databases">
        <title>Sunflower complete genome.</title>
        <authorList>
            <person name="Langlade N."/>
            <person name="Munos S."/>
        </authorList>
    </citation>
    <scope>NUCLEOTIDE SEQUENCE [LARGE SCALE GENOMIC DNA]</scope>
    <source>
        <tissue evidence="3">Leaves</tissue>
    </source>
</reference>
<organism evidence="3 4">
    <name type="scientific">Helianthus annuus</name>
    <name type="common">Common sunflower</name>
    <dbReference type="NCBI Taxonomy" id="4232"/>
    <lineage>
        <taxon>Eukaryota</taxon>
        <taxon>Viridiplantae</taxon>
        <taxon>Streptophyta</taxon>
        <taxon>Embryophyta</taxon>
        <taxon>Tracheophyta</taxon>
        <taxon>Spermatophyta</taxon>
        <taxon>Magnoliopsida</taxon>
        <taxon>eudicotyledons</taxon>
        <taxon>Gunneridae</taxon>
        <taxon>Pentapetalae</taxon>
        <taxon>asterids</taxon>
        <taxon>campanulids</taxon>
        <taxon>Asterales</taxon>
        <taxon>Asteraceae</taxon>
        <taxon>Asteroideae</taxon>
        <taxon>Heliantheae alliance</taxon>
        <taxon>Heliantheae</taxon>
        <taxon>Helianthus</taxon>
    </lineage>
</organism>
<dbReference type="EMBL" id="CM007906">
    <property type="protein sequence ID" value="OTF88039.1"/>
    <property type="molecule type" value="Genomic_DNA"/>
</dbReference>
<gene>
    <name evidence="3" type="ORF">HannXRQ_Chr17g0568681</name>
    <name evidence="2" type="ORF">HanXRQr2_Chr17g0828511</name>
</gene>
<feature type="transmembrane region" description="Helical" evidence="1">
    <location>
        <begin position="16"/>
        <end position="37"/>
    </location>
</feature>
<reference evidence="2 4" key="1">
    <citation type="journal article" date="2017" name="Nature">
        <title>The sunflower genome provides insights into oil metabolism, flowering and Asterid evolution.</title>
        <authorList>
            <person name="Badouin H."/>
            <person name="Gouzy J."/>
            <person name="Grassa C.J."/>
            <person name="Murat F."/>
            <person name="Staton S.E."/>
            <person name="Cottret L."/>
            <person name="Lelandais-Briere C."/>
            <person name="Owens G.L."/>
            <person name="Carrere S."/>
            <person name="Mayjonade B."/>
            <person name="Legrand L."/>
            <person name="Gill N."/>
            <person name="Kane N.C."/>
            <person name="Bowers J.E."/>
            <person name="Hubner S."/>
            <person name="Bellec A."/>
            <person name="Berard A."/>
            <person name="Berges H."/>
            <person name="Blanchet N."/>
            <person name="Boniface M.C."/>
            <person name="Brunel D."/>
            <person name="Catrice O."/>
            <person name="Chaidir N."/>
            <person name="Claudel C."/>
            <person name="Donnadieu C."/>
            <person name="Faraut T."/>
            <person name="Fievet G."/>
            <person name="Helmstetter N."/>
            <person name="King M."/>
            <person name="Knapp S.J."/>
            <person name="Lai Z."/>
            <person name="Le Paslier M.C."/>
            <person name="Lippi Y."/>
            <person name="Lorenzon L."/>
            <person name="Mandel J.R."/>
            <person name="Marage G."/>
            <person name="Marchand G."/>
            <person name="Marquand E."/>
            <person name="Bret-Mestries E."/>
            <person name="Morien E."/>
            <person name="Nambeesan S."/>
            <person name="Nguyen T."/>
            <person name="Pegot-Espagnet P."/>
            <person name="Pouilly N."/>
            <person name="Raftis F."/>
            <person name="Sallet E."/>
            <person name="Schiex T."/>
            <person name="Thomas J."/>
            <person name="Vandecasteele C."/>
            <person name="Vares D."/>
            <person name="Vear F."/>
            <person name="Vautrin S."/>
            <person name="Crespi M."/>
            <person name="Mangin B."/>
            <person name="Burke J.M."/>
            <person name="Salse J."/>
            <person name="Munos S."/>
            <person name="Vincourt P."/>
            <person name="Rieseberg L.H."/>
            <person name="Langlade N.B."/>
        </authorList>
    </citation>
    <scope>NUCLEOTIDE SEQUENCE [LARGE SCALE GENOMIC DNA]</scope>
    <source>
        <strain evidence="4">cv. SF193</strain>
        <tissue evidence="2">Leaves</tissue>
    </source>
</reference>
<keyword evidence="1" id="KW-0472">Membrane</keyword>